<evidence type="ECO:0000256" key="7">
    <source>
        <dbReference type="ARBA" id="ARBA00023012"/>
    </source>
</evidence>
<keyword evidence="9" id="KW-1133">Transmembrane helix</keyword>
<dbReference type="SMART" id="SM00304">
    <property type="entry name" value="HAMP"/>
    <property type="match status" value="1"/>
</dbReference>
<keyword evidence="7" id="KW-0902">Two-component regulatory system</keyword>
<comment type="catalytic activity">
    <reaction evidence="1">
        <text>ATP + protein L-histidine = ADP + protein N-phospho-L-histidine.</text>
        <dbReference type="EC" id="2.7.13.3"/>
    </reaction>
</comment>
<evidence type="ECO:0000256" key="8">
    <source>
        <dbReference type="ARBA" id="ARBA00023136"/>
    </source>
</evidence>
<dbReference type="SMART" id="SM00387">
    <property type="entry name" value="HATPase_c"/>
    <property type="match status" value="1"/>
</dbReference>
<dbReference type="InterPro" id="IPR003661">
    <property type="entry name" value="HisK_dim/P_dom"/>
</dbReference>
<evidence type="ECO:0000259" key="12">
    <source>
        <dbReference type="PROSITE" id="PS50885"/>
    </source>
</evidence>
<dbReference type="SUPFAM" id="SSF55785">
    <property type="entry name" value="PYP-like sensor domain (PAS domain)"/>
    <property type="match status" value="1"/>
</dbReference>
<evidence type="ECO:0000256" key="6">
    <source>
        <dbReference type="ARBA" id="ARBA00022777"/>
    </source>
</evidence>
<dbReference type="InterPro" id="IPR050351">
    <property type="entry name" value="BphY/WalK/GraS-like"/>
</dbReference>
<dbReference type="EC" id="2.7.13.3" evidence="3"/>
<accession>A0A1M6NKJ8</accession>
<dbReference type="NCBIfam" id="TIGR00229">
    <property type="entry name" value="sensory_box"/>
    <property type="match status" value="1"/>
</dbReference>
<keyword evidence="5" id="KW-0808">Transferase</keyword>
<dbReference type="STRING" id="1123349.SAMN02744037_01293"/>
<dbReference type="GO" id="GO:0005886">
    <property type="term" value="C:plasma membrane"/>
    <property type="evidence" value="ECO:0007669"/>
    <property type="project" value="TreeGrafter"/>
</dbReference>
<dbReference type="InterPro" id="IPR036890">
    <property type="entry name" value="HATPase_C_sf"/>
</dbReference>
<evidence type="ECO:0000256" key="3">
    <source>
        <dbReference type="ARBA" id="ARBA00012438"/>
    </source>
</evidence>
<protein>
    <recommendedName>
        <fullName evidence="3">histidine kinase</fullName>
        <ecNumber evidence="3">2.7.13.3</ecNumber>
    </recommendedName>
</protein>
<dbReference type="InterPro" id="IPR036097">
    <property type="entry name" value="HisK_dim/P_sf"/>
</dbReference>
<dbReference type="InterPro" id="IPR003660">
    <property type="entry name" value="HAMP_dom"/>
</dbReference>
<evidence type="ECO:0000259" key="11">
    <source>
        <dbReference type="PROSITE" id="PS50112"/>
    </source>
</evidence>
<dbReference type="Pfam" id="PF13426">
    <property type="entry name" value="PAS_9"/>
    <property type="match status" value="1"/>
</dbReference>
<dbReference type="SUPFAM" id="SSF158472">
    <property type="entry name" value="HAMP domain-like"/>
    <property type="match status" value="1"/>
</dbReference>
<dbReference type="EMBL" id="FRAE01000023">
    <property type="protein sequence ID" value="SHJ96196.1"/>
    <property type="molecule type" value="Genomic_DNA"/>
</dbReference>
<dbReference type="PANTHER" id="PTHR45453">
    <property type="entry name" value="PHOSPHATE REGULON SENSOR PROTEIN PHOR"/>
    <property type="match status" value="1"/>
</dbReference>
<feature type="domain" description="Histidine kinase" evidence="10">
    <location>
        <begin position="386"/>
        <end position="604"/>
    </location>
</feature>
<dbReference type="InterPro" id="IPR000014">
    <property type="entry name" value="PAS"/>
</dbReference>
<evidence type="ECO:0000313" key="13">
    <source>
        <dbReference type="EMBL" id="SHJ96196.1"/>
    </source>
</evidence>
<dbReference type="Gene3D" id="6.10.340.10">
    <property type="match status" value="1"/>
</dbReference>
<dbReference type="InterPro" id="IPR035965">
    <property type="entry name" value="PAS-like_dom_sf"/>
</dbReference>
<evidence type="ECO:0000256" key="2">
    <source>
        <dbReference type="ARBA" id="ARBA00004370"/>
    </source>
</evidence>
<dbReference type="RefSeq" id="WP_072888357.1">
    <property type="nucleotide sequence ID" value="NZ_FRAE01000023.1"/>
</dbReference>
<dbReference type="Pfam" id="PF00672">
    <property type="entry name" value="HAMP"/>
    <property type="match status" value="1"/>
</dbReference>
<dbReference type="GO" id="GO:0000155">
    <property type="term" value="F:phosphorelay sensor kinase activity"/>
    <property type="evidence" value="ECO:0007669"/>
    <property type="project" value="InterPro"/>
</dbReference>
<evidence type="ECO:0000313" key="14">
    <source>
        <dbReference type="Proteomes" id="UP000242497"/>
    </source>
</evidence>
<dbReference type="CDD" id="cd00130">
    <property type="entry name" value="PAS"/>
    <property type="match status" value="1"/>
</dbReference>
<dbReference type="FunFam" id="3.30.565.10:FF:000006">
    <property type="entry name" value="Sensor histidine kinase WalK"/>
    <property type="match status" value="1"/>
</dbReference>
<keyword evidence="6 13" id="KW-0418">Kinase</keyword>
<comment type="subcellular location">
    <subcellularLocation>
        <location evidence="2">Membrane</location>
    </subcellularLocation>
</comment>
<dbReference type="PANTHER" id="PTHR45453:SF1">
    <property type="entry name" value="PHOSPHATE REGULON SENSOR PROTEIN PHOR"/>
    <property type="match status" value="1"/>
</dbReference>
<dbReference type="PROSITE" id="PS50109">
    <property type="entry name" value="HIS_KIN"/>
    <property type="match status" value="1"/>
</dbReference>
<feature type="domain" description="HAMP" evidence="12">
    <location>
        <begin position="206"/>
        <end position="258"/>
    </location>
</feature>
<dbReference type="Gene3D" id="1.10.287.130">
    <property type="match status" value="1"/>
</dbReference>
<dbReference type="PROSITE" id="PS50885">
    <property type="entry name" value="HAMP"/>
    <property type="match status" value="1"/>
</dbReference>
<evidence type="ECO:0000259" key="10">
    <source>
        <dbReference type="PROSITE" id="PS50109"/>
    </source>
</evidence>
<dbReference type="PRINTS" id="PR00344">
    <property type="entry name" value="BCTRLSENSOR"/>
</dbReference>
<dbReference type="SMART" id="SM00091">
    <property type="entry name" value="PAS"/>
    <property type="match status" value="1"/>
</dbReference>
<dbReference type="OrthoDB" id="9813151at2"/>
<dbReference type="InterPro" id="IPR005467">
    <property type="entry name" value="His_kinase_dom"/>
</dbReference>
<evidence type="ECO:0000256" key="4">
    <source>
        <dbReference type="ARBA" id="ARBA00022553"/>
    </source>
</evidence>
<feature type="transmembrane region" description="Helical" evidence="9">
    <location>
        <begin position="185"/>
        <end position="205"/>
    </location>
</feature>
<evidence type="ECO:0000256" key="9">
    <source>
        <dbReference type="SAM" id="Phobius"/>
    </source>
</evidence>
<dbReference type="FunFam" id="1.10.287.130:FF:000001">
    <property type="entry name" value="Two-component sensor histidine kinase"/>
    <property type="match status" value="1"/>
</dbReference>
<keyword evidence="9" id="KW-0812">Transmembrane</keyword>
<dbReference type="Gene3D" id="3.30.565.10">
    <property type="entry name" value="Histidine kinase-like ATPase, C-terminal domain"/>
    <property type="match status" value="1"/>
</dbReference>
<feature type="transmembrane region" description="Helical" evidence="9">
    <location>
        <begin position="6"/>
        <end position="29"/>
    </location>
</feature>
<dbReference type="NCBIfam" id="NF046044">
    <property type="entry name" value="PnpS"/>
    <property type="match status" value="1"/>
</dbReference>
<dbReference type="SMART" id="SM00388">
    <property type="entry name" value="HisKA"/>
    <property type="match status" value="1"/>
</dbReference>
<gene>
    <name evidence="13" type="ORF">SAMN02744037_01293</name>
</gene>
<dbReference type="Gene3D" id="3.30.450.20">
    <property type="entry name" value="PAS domain"/>
    <property type="match status" value="1"/>
</dbReference>
<dbReference type="GO" id="GO:0016036">
    <property type="term" value="P:cellular response to phosphate starvation"/>
    <property type="evidence" value="ECO:0007669"/>
    <property type="project" value="TreeGrafter"/>
</dbReference>
<dbReference type="PROSITE" id="PS50112">
    <property type="entry name" value="PAS"/>
    <property type="match status" value="1"/>
</dbReference>
<keyword evidence="14" id="KW-1185">Reference proteome</keyword>
<proteinExistence type="predicted"/>
<evidence type="ECO:0000256" key="1">
    <source>
        <dbReference type="ARBA" id="ARBA00000085"/>
    </source>
</evidence>
<dbReference type="CDD" id="cd00075">
    <property type="entry name" value="HATPase"/>
    <property type="match status" value="1"/>
</dbReference>
<organism evidence="13 14">
    <name type="scientific">Tepidibacter formicigenes DSM 15518</name>
    <dbReference type="NCBI Taxonomy" id="1123349"/>
    <lineage>
        <taxon>Bacteria</taxon>
        <taxon>Bacillati</taxon>
        <taxon>Bacillota</taxon>
        <taxon>Clostridia</taxon>
        <taxon>Peptostreptococcales</taxon>
        <taxon>Peptostreptococcaceae</taxon>
        <taxon>Tepidibacter</taxon>
    </lineage>
</organism>
<dbReference type="SUPFAM" id="SSF47384">
    <property type="entry name" value="Homodimeric domain of signal transducing histidine kinase"/>
    <property type="match status" value="1"/>
</dbReference>
<dbReference type="InterPro" id="IPR003594">
    <property type="entry name" value="HATPase_dom"/>
</dbReference>
<keyword evidence="4" id="KW-0597">Phosphoprotein</keyword>
<evidence type="ECO:0000256" key="5">
    <source>
        <dbReference type="ARBA" id="ARBA00022679"/>
    </source>
</evidence>
<reference evidence="14" key="1">
    <citation type="submission" date="2016-11" db="EMBL/GenBank/DDBJ databases">
        <authorList>
            <person name="Varghese N."/>
            <person name="Submissions S."/>
        </authorList>
    </citation>
    <scope>NUCLEOTIDE SEQUENCE [LARGE SCALE GENOMIC DNA]</scope>
    <source>
        <strain evidence="14">DSM 15518</strain>
    </source>
</reference>
<dbReference type="SUPFAM" id="SSF55874">
    <property type="entry name" value="ATPase domain of HSP90 chaperone/DNA topoisomerase II/histidine kinase"/>
    <property type="match status" value="1"/>
</dbReference>
<dbReference type="CDD" id="cd00082">
    <property type="entry name" value="HisKA"/>
    <property type="match status" value="1"/>
</dbReference>
<feature type="domain" description="PAS" evidence="11">
    <location>
        <begin position="263"/>
        <end position="307"/>
    </location>
</feature>
<dbReference type="AlphaFoldDB" id="A0A1M6NKJ8"/>
<sequence length="608" mass="68876">MFRSIRYKIIVIYFLLVFIALAIVGFFMISEFEKLQINMSSDTLNNIINNLVKPQISENDFLNYDNIQNKIGSIPLLASEYEVLIIDTKNDFKIVASTNSNSKFINKNALSAADLDKKVLLEVNSSDFSGTFAEEDTKIIIDSRYKKIKNIVYPYKNKEGEIIGLIYGRAYLENIYKVLDKSKIIFLRAMLMALIVTIVLGFLIAKSITNPINDVTVKASKMAKGDFDQIVEVKSDDEIGKLGEMFNYLTDKLKNTLDEISSEKSKLDAIINQMADGLIAVNNEGFVIHVNPTFMKMLGLKEEDINGSVYDKIFGKYNENLTLKNIKNKNISQGSEIIKLENGDILRANFVYLKNENNQVKGLILVLQDITEHEKLDNMRKEFVANVSHELKTPITTVKSYTETLLDGAMEDKEICSSFLNVINTESDRMARLVSDLLQLSRLDYKKTSFNFSRFDIDNLIKDVVNKLEISFKEKNHILKLGLNDENIIINGDKDKIEQVLQNILTNAIKYTPQNGIISVDVKKQKKYVLISISDNGVGIPKEDIPRIFERFYRVDKARSRDMGGTGLGLSIAKHIVEEHGGDILVQSEVEKGTTFKIKLPVGKNVDM</sequence>
<dbReference type="Pfam" id="PF00512">
    <property type="entry name" value="HisKA"/>
    <property type="match status" value="1"/>
</dbReference>
<dbReference type="CDD" id="cd06225">
    <property type="entry name" value="HAMP"/>
    <property type="match status" value="1"/>
</dbReference>
<name>A0A1M6NKJ8_9FIRM</name>
<keyword evidence="8 9" id="KW-0472">Membrane</keyword>
<dbReference type="GO" id="GO:0004721">
    <property type="term" value="F:phosphoprotein phosphatase activity"/>
    <property type="evidence" value="ECO:0007669"/>
    <property type="project" value="TreeGrafter"/>
</dbReference>
<dbReference type="InterPro" id="IPR004358">
    <property type="entry name" value="Sig_transdc_His_kin-like_C"/>
</dbReference>
<dbReference type="Pfam" id="PF02518">
    <property type="entry name" value="HATPase_c"/>
    <property type="match status" value="1"/>
</dbReference>
<dbReference type="Proteomes" id="UP000242497">
    <property type="component" value="Unassembled WGS sequence"/>
</dbReference>